<comment type="domain">
    <text evidence="5">The Q motif is unique to and characteristic of the DEAD box family of RNA helicases and controls ATP binding and hydrolysis.</text>
</comment>
<dbReference type="PROSITE" id="PS51192">
    <property type="entry name" value="HELICASE_ATP_BIND_1"/>
    <property type="match status" value="1"/>
</dbReference>
<dbReference type="GO" id="GO:0016787">
    <property type="term" value="F:hydrolase activity"/>
    <property type="evidence" value="ECO:0007669"/>
    <property type="project" value="UniProtKB-KW"/>
</dbReference>
<dbReference type="InterPro" id="IPR011545">
    <property type="entry name" value="DEAD/DEAH_box_helicase_dom"/>
</dbReference>
<comment type="similarity">
    <text evidence="5">Belongs to the DEAD box helicase family.</text>
</comment>
<dbReference type="SUPFAM" id="SSF52540">
    <property type="entry name" value="P-loop containing nucleoside triphosphate hydrolases"/>
    <property type="match status" value="1"/>
</dbReference>
<feature type="region of interest" description="Disordered" evidence="6">
    <location>
        <begin position="676"/>
        <end position="809"/>
    </location>
</feature>
<evidence type="ECO:0000313" key="9">
    <source>
        <dbReference type="EMBL" id="RPD65723.1"/>
    </source>
</evidence>
<dbReference type="GO" id="GO:0003724">
    <property type="term" value="F:RNA helicase activity"/>
    <property type="evidence" value="ECO:0007669"/>
    <property type="project" value="UniProtKB-EC"/>
</dbReference>
<evidence type="ECO:0000259" key="8">
    <source>
        <dbReference type="PROSITE" id="PS51194"/>
    </source>
</evidence>
<dbReference type="OrthoDB" id="193716at2759"/>
<comment type="catalytic activity">
    <reaction evidence="5">
        <text>ATP + H2O = ADP + phosphate + H(+)</text>
        <dbReference type="Rhea" id="RHEA:13065"/>
        <dbReference type="ChEBI" id="CHEBI:15377"/>
        <dbReference type="ChEBI" id="CHEBI:15378"/>
        <dbReference type="ChEBI" id="CHEBI:30616"/>
        <dbReference type="ChEBI" id="CHEBI:43474"/>
        <dbReference type="ChEBI" id="CHEBI:456216"/>
        <dbReference type="EC" id="3.6.4.13"/>
    </reaction>
</comment>
<dbReference type="EC" id="3.6.4.13" evidence="5"/>
<proteinExistence type="inferred from homology"/>
<dbReference type="Pfam" id="PF00271">
    <property type="entry name" value="Helicase_C"/>
    <property type="match status" value="1"/>
</dbReference>
<dbReference type="InterPro" id="IPR027417">
    <property type="entry name" value="P-loop_NTPase"/>
</dbReference>
<dbReference type="CDD" id="cd18787">
    <property type="entry name" value="SF2_C_DEAD"/>
    <property type="match status" value="1"/>
</dbReference>
<gene>
    <name evidence="9" type="ORF">L227DRAFT_540637</name>
</gene>
<keyword evidence="10" id="KW-1185">Reference proteome</keyword>
<dbReference type="PROSITE" id="PS51194">
    <property type="entry name" value="HELICASE_CTER"/>
    <property type="match status" value="1"/>
</dbReference>
<keyword evidence="3 5" id="KW-0067">ATP-binding</keyword>
<reference evidence="9" key="1">
    <citation type="journal article" date="2018" name="Genome Biol. Evol.">
        <title>Genomics and development of Lentinus tigrinus, a white-rot wood-decaying mushroom with dimorphic fruiting bodies.</title>
        <authorList>
            <person name="Wu B."/>
            <person name="Xu Z."/>
            <person name="Knudson A."/>
            <person name="Carlson A."/>
            <person name="Chen N."/>
            <person name="Kovaka S."/>
            <person name="LaButti K."/>
            <person name="Lipzen A."/>
            <person name="Pennachio C."/>
            <person name="Riley R."/>
            <person name="Schakwitz W."/>
            <person name="Umezawa K."/>
            <person name="Ohm R.A."/>
            <person name="Grigoriev I.V."/>
            <person name="Nagy L.G."/>
            <person name="Gibbons J."/>
            <person name="Hibbett D."/>
        </authorList>
    </citation>
    <scope>NUCLEOTIDE SEQUENCE [LARGE SCALE GENOMIC DNA]</scope>
    <source>
        <strain evidence="9">ALCF2SS1-6</strain>
    </source>
</reference>
<dbReference type="EMBL" id="ML122252">
    <property type="protein sequence ID" value="RPD65723.1"/>
    <property type="molecule type" value="Genomic_DNA"/>
</dbReference>
<evidence type="ECO:0000256" key="5">
    <source>
        <dbReference type="RuleBase" id="RU365068"/>
    </source>
</evidence>
<dbReference type="GO" id="GO:0003723">
    <property type="term" value="F:RNA binding"/>
    <property type="evidence" value="ECO:0007669"/>
    <property type="project" value="UniProtKB-UniRule"/>
</dbReference>
<dbReference type="STRING" id="1328759.A0A5C2SPF6"/>
<dbReference type="Gene3D" id="3.40.50.300">
    <property type="entry name" value="P-loop containing nucleotide triphosphate hydrolases"/>
    <property type="match status" value="2"/>
</dbReference>
<feature type="compositionally biased region" description="Basic and acidic residues" evidence="6">
    <location>
        <begin position="699"/>
        <end position="809"/>
    </location>
</feature>
<evidence type="ECO:0000259" key="7">
    <source>
        <dbReference type="PROSITE" id="PS51192"/>
    </source>
</evidence>
<evidence type="ECO:0000256" key="4">
    <source>
        <dbReference type="ARBA" id="ARBA00022884"/>
    </source>
</evidence>
<dbReference type="Proteomes" id="UP000313359">
    <property type="component" value="Unassembled WGS sequence"/>
</dbReference>
<dbReference type="GO" id="GO:0005524">
    <property type="term" value="F:ATP binding"/>
    <property type="evidence" value="ECO:0007669"/>
    <property type="project" value="UniProtKB-UniRule"/>
</dbReference>
<dbReference type="InterPro" id="IPR014001">
    <property type="entry name" value="Helicase_ATP-bd"/>
</dbReference>
<keyword evidence="5" id="KW-0347">Helicase</keyword>
<dbReference type="AlphaFoldDB" id="A0A5C2SPF6"/>
<dbReference type="Pfam" id="PF00270">
    <property type="entry name" value="DEAD"/>
    <property type="match status" value="1"/>
</dbReference>
<dbReference type="PANTHER" id="PTHR24031">
    <property type="entry name" value="RNA HELICASE"/>
    <property type="match status" value="1"/>
</dbReference>
<feature type="domain" description="Helicase C-terminal" evidence="8">
    <location>
        <begin position="368"/>
        <end position="539"/>
    </location>
</feature>
<protein>
    <recommendedName>
        <fullName evidence="5">ATP-dependent RNA helicase</fullName>
        <ecNumber evidence="5">3.6.4.13</ecNumber>
    </recommendedName>
</protein>
<evidence type="ECO:0000256" key="3">
    <source>
        <dbReference type="ARBA" id="ARBA00022840"/>
    </source>
</evidence>
<evidence type="ECO:0000256" key="2">
    <source>
        <dbReference type="ARBA" id="ARBA00022801"/>
    </source>
</evidence>
<accession>A0A5C2SPF6</accession>
<dbReference type="InterPro" id="IPR001650">
    <property type="entry name" value="Helicase_C-like"/>
</dbReference>
<feature type="region of interest" description="Disordered" evidence="6">
    <location>
        <begin position="51"/>
        <end position="80"/>
    </location>
</feature>
<organism evidence="9 10">
    <name type="scientific">Lentinus tigrinus ALCF2SS1-6</name>
    <dbReference type="NCBI Taxonomy" id="1328759"/>
    <lineage>
        <taxon>Eukaryota</taxon>
        <taxon>Fungi</taxon>
        <taxon>Dikarya</taxon>
        <taxon>Basidiomycota</taxon>
        <taxon>Agaricomycotina</taxon>
        <taxon>Agaricomycetes</taxon>
        <taxon>Polyporales</taxon>
        <taxon>Polyporaceae</taxon>
        <taxon>Lentinus</taxon>
    </lineage>
</organism>
<evidence type="ECO:0000313" key="10">
    <source>
        <dbReference type="Proteomes" id="UP000313359"/>
    </source>
</evidence>
<keyword evidence="4 5" id="KW-0694">RNA-binding</keyword>
<sequence>MWSRALGLGLAPAARACRCSHGALALHALRSGRFVSTRYVSTEIPVPDHKVDKAKWSSESPTQDADHHAEVSAEDSVEDRVANFDQPKFETLEGNISSRTLRALTGRPFRLTHMSPVQAAVLPLLPGLIEPPKEGEEPTGPRDLLVKARTGTGKTLGFLIPAVESRVNTLRAHAEQVAKDTGSSSKVALSRAVDRFAKQNVGALIISPTRELATQIANEAIKLTENHEHFQVQLLVGGLPRRKQQREWNIGRRDIIVATPGRLRDFIENDPGFKEDLQTTQMFILDEADTLLEMGFREDIDAISQHLPQPPARQTFMFSATMPTAIEQVARRVLAKNHSFINCVPANAAPTHLQIPQHYTAVPSPDEQVPHILRLIAEDQLANPGKSKVLIFLPTTRLVQLYSTIIERLGPQVLPAGERTRFAEMHSKKAMNTRIKTSDWYRRDRSGASVMVTSDVSARGVDYPGVTRVIQVGVPQSRSSYVHRVGRTGRGKDLSTGRADLVLLPWELGFLTWQLMDIPLKELTTNQLQDSVTDLAQKHDADPSAFFPVEREQQQDNRRWDRRDRDQRQSLRFEPHVASRLEQIPEAIKKLQPTMDKADVIDALSSIMAFYASNSDQIRVQRPVTVAGIHQWAEALVGDKVHMRVPREFVDKKYRAEPRRVSPWEEKRTRENLYPWQHRGKVDKSTKGTFRQRAGHRIAQLDEERERRGDPWDEARAPRRRDSSERFPRRQYDGDERPPRRQYDGDERPPRRQYGDYERPPRRDGDRPPRRHQYDDGERPQRRQYDGERPQRRRYDDGERSERRGNDED</sequence>
<dbReference type="SMART" id="SM00490">
    <property type="entry name" value="HELICc"/>
    <property type="match status" value="1"/>
</dbReference>
<name>A0A5C2SPF6_9APHY</name>
<keyword evidence="1 5" id="KW-0547">Nucleotide-binding</keyword>
<evidence type="ECO:0000256" key="1">
    <source>
        <dbReference type="ARBA" id="ARBA00022741"/>
    </source>
</evidence>
<feature type="domain" description="Helicase ATP-binding" evidence="7">
    <location>
        <begin position="135"/>
        <end position="340"/>
    </location>
</feature>
<evidence type="ECO:0000256" key="6">
    <source>
        <dbReference type="SAM" id="MobiDB-lite"/>
    </source>
</evidence>
<keyword evidence="2 5" id="KW-0378">Hydrolase</keyword>
<comment type="function">
    <text evidence="5">RNA helicase.</text>
</comment>
<dbReference type="SMART" id="SM00487">
    <property type="entry name" value="DEXDc"/>
    <property type="match status" value="1"/>
</dbReference>